<evidence type="ECO:0000313" key="1">
    <source>
        <dbReference type="EMBL" id="DAF94337.1"/>
    </source>
</evidence>
<organism evidence="1">
    <name type="scientific">Myoviridae sp. ctu2j3</name>
    <dbReference type="NCBI Taxonomy" id="2825197"/>
    <lineage>
        <taxon>Viruses</taxon>
        <taxon>Duplodnaviria</taxon>
        <taxon>Heunggongvirae</taxon>
        <taxon>Uroviricota</taxon>
        <taxon>Caudoviricetes</taxon>
    </lineage>
</organism>
<dbReference type="EMBL" id="BK016090">
    <property type="protein sequence ID" value="DAF94032.1"/>
    <property type="molecule type" value="Genomic_DNA"/>
</dbReference>
<dbReference type="EMBL" id="BK016090">
    <property type="protein sequence ID" value="DAF94337.1"/>
    <property type="molecule type" value="Genomic_DNA"/>
</dbReference>
<name>A0A8S5UIK6_9CAUD</name>
<sequence>MSSYTKFRATIPVAAADAAFVRPIIEWMLGNTERPAQLPEHELFQHERVEYVLHNAAVEWFEFPEPPDGTQEYYRGAKTFIVDDEEGGFVLEVCGGINHEDGVIGLFHDWISVFIDEPHGHEYGWFRFEGEWVNSPLYVGLTPELVWEDYHGAWYARSCWDDSIPMHEIRKANNSMYG</sequence>
<protein>
    <submittedName>
        <fullName evidence="1">Uncharacterized protein</fullName>
    </submittedName>
</protein>
<accession>A0A8S5UIK6</accession>
<reference evidence="1" key="1">
    <citation type="journal article" date="2021" name="Proc. Natl. Acad. Sci. U.S.A.">
        <title>A Catalog of Tens of Thousands of Viruses from Human Metagenomes Reveals Hidden Associations with Chronic Diseases.</title>
        <authorList>
            <person name="Tisza M.J."/>
            <person name="Buck C.B."/>
        </authorList>
    </citation>
    <scope>NUCLEOTIDE SEQUENCE</scope>
    <source>
        <strain evidence="1">Ctu2j3</strain>
    </source>
</reference>
<proteinExistence type="predicted"/>